<dbReference type="Gene3D" id="3.20.20.70">
    <property type="entry name" value="Aldolase class I"/>
    <property type="match status" value="1"/>
</dbReference>
<evidence type="ECO:0000256" key="7">
    <source>
        <dbReference type="HAMAP-Rule" id="MF_01200"/>
    </source>
</evidence>
<organism evidence="12 13">
    <name type="scientific">Candidatus Mailhella merdigallinarum</name>
    <dbReference type="NCBI Taxonomy" id="2838658"/>
    <lineage>
        <taxon>Bacteria</taxon>
        <taxon>Pseudomonadati</taxon>
        <taxon>Thermodesulfobacteriota</taxon>
        <taxon>Desulfovibrionia</taxon>
        <taxon>Desulfovibrionales</taxon>
        <taxon>Desulfovibrionaceae</taxon>
        <taxon>Mailhella</taxon>
    </lineage>
</organism>
<sequence>MAELVVALDFDDALEALNMATSLRGQAPWVKVGLELFTVEGPRVLYALKGLGYKVFLDLKLHDIPNTVGRATLACARAGADLVTLHLTGGERMCRAAVDAVRNLPNRPLVFGVTVLTSLADGELPGCREPLSDFARTLADDAACWGLDGVVCSGRECAGIKVRHPELRCLTPGIRLDQGEADDQKRVMTPAQAVAAGSDFLVVGRPITRASDPAAAAAAILMDMNRD</sequence>
<feature type="domain" description="Orotidine 5'-phosphate decarboxylase" evidence="11">
    <location>
        <begin position="3"/>
        <end position="220"/>
    </location>
</feature>
<feature type="active site" description="Proton donor" evidence="7">
    <location>
        <position position="60"/>
    </location>
</feature>
<dbReference type="SUPFAM" id="SSF51366">
    <property type="entry name" value="Ribulose-phoshate binding barrel"/>
    <property type="match status" value="1"/>
</dbReference>
<dbReference type="PANTHER" id="PTHR32119:SF2">
    <property type="entry name" value="OROTIDINE 5'-PHOSPHATE DECARBOXYLASE"/>
    <property type="match status" value="1"/>
</dbReference>
<evidence type="ECO:0000313" key="13">
    <source>
        <dbReference type="Proteomes" id="UP000824225"/>
    </source>
</evidence>
<accession>A0A9D2KLU7</accession>
<name>A0A9D2KLU7_9BACT</name>
<evidence type="ECO:0000256" key="6">
    <source>
        <dbReference type="ARBA" id="ARBA00049157"/>
    </source>
</evidence>
<dbReference type="PANTHER" id="PTHR32119">
    <property type="entry name" value="OROTIDINE 5'-PHOSPHATE DECARBOXYLASE"/>
    <property type="match status" value="1"/>
</dbReference>
<evidence type="ECO:0000256" key="2">
    <source>
        <dbReference type="ARBA" id="ARBA00004861"/>
    </source>
</evidence>
<dbReference type="GO" id="GO:0004590">
    <property type="term" value="F:orotidine-5'-phosphate decarboxylase activity"/>
    <property type="evidence" value="ECO:0007669"/>
    <property type="project" value="UniProtKB-UniRule"/>
</dbReference>
<reference evidence="12" key="1">
    <citation type="journal article" date="2021" name="PeerJ">
        <title>Extensive microbial diversity within the chicken gut microbiome revealed by metagenomics and culture.</title>
        <authorList>
            <person name="Gilroy R."/>
            <person name="Ravi A."/>
            <person name="Getino M."/>
            <person name="Pursley I."/>
            <person name="Horton D.L."/>
            <person name="Alikhan N.F."/>
            <person name="Baker D."/>
            <person name="Gharbi K."/>
            <person name="Hall N."/>
            <person name="Watson M."/>
            <person name="Adriaenssens E.M."/>
            <person name="Foster-Nyarko E."/>
            <person name="Jarju S."/>
            <person name="Secka A."/>
            <person name="Antonio M."/>
            <person name="Oren A."/>
            <person name="Chaudhuri R.R."/>
            <person name="La Ragione R."/>
            <person name="Hildebrand F."/>
            <person name="Pallen M.J."/>
        </authorList>
    </citation>
    <scope>NUCLEOTIDE SEQUENCE</scope>
    <source>
        <strain evidence="12">CHK186-16707</strain>
    </source>
</reference>
<evidence type="ECO:0000259" key="11">
    <source>
        <dbReference type="SMART" id="SM00934"/>
    </source>
</evidence>
<dbReference type="EMBL" id="DXAN01000033">
    <property type="protein sequence ID" value="HJA09600.1"/>
    <property type="molecule type" value="Genomic_DNA"/>
</dbReference>
<dbReference type="InterPro" id="IPR011060">
    <property type="entry name" value="RibuloseP-bd_barrel"/>
</dbReference>
<dbReference type="InterPro" id="IPR047596">
    <property type="entry name" value="OMPdecase_bac"/>
</dbReference>
<dbReference type="AlphaFoldDB" id="A0A9D2KLU7"/>
<feature type="active site" description="For OMPdecase activity" evidence="8">
    <location>
        <position position="60"/>
    </location>
</feature>
<evidence type="ECO:0000256" key="3">
    <source>
        <dbReference type="ARBA" id="ARBA00022793"/>
    </source>
</evidence>
<dbReference type="InterPro" id="IPR014732">
    <property type="entry name" value="OMPdecase"/>
</dbReference>
<feature type="binding site" evidence="7 9">
    <location>
        <position position="31"/>
    </location>
    <ligand>
        <name>substrate</name>
    </ligand>
</feature>
<comment type="subunit">
    <text evidence="7">Homodimer.</text>
</comment>
<evidence type="ECO:0000256" key="8">
    <source>
        <dbReference type="PIRSR" id="PIRSR614732-1"/>
    </source>
</evidence>
<dbReference type="CDD" id="cd04725">
    <property type="entry name" value="OMP_decarboxylase_like"/>
    <property type="match status" value="1"/>
</dbReference>
<feature type="active site" description="For OMPdecase activity" evidence="8">
    <location>
        <position position="58"/>
    </location>
</feature>
<feature type="binding site" evidence="7">
    <location>
        <begin position="58"/>
        <end position="67"/>
    </location>
    <ligand>
        <name>substrate</name>
    </ligand>
</feature>
<evidence type="ECO:0000256" key="10">
    <source>
        <dbReference type="RuleBase" id="RU000512"/>
    </source>
</evidence>
<dbReference type="NCBIfam" id="NF001273">
    <property type="entry name" value="PRK00230.1"/>
    <property type="match status" value="1"/>
</dbReference>
<comment type="caution">
    <text evidence="12">The sequence shown here is derived from an EMBL/GenBank/DDBJ whole genome shotgun (WGS) entry which is preliminary data.</text>
</comment>
<dbReference type="GO" id="GO:0006207">
    <property type="term" value="P:'de novo' pyrimidine nucleobase biosynthetic process"/>
    <property type="evidence" value="ECO:0007669"/>
    <property type="project" value="InterPro"/>
</dbReference>
<dbReference type="SMART" id="SM00934">
    <property type="entry name" value="OMPdecase"/>
    <property type="match status" value="1"/>
</dbReference>
<dbReference type="EC" id="4.1.1.23" evidence="7"/>
<dbReference type="Proteomes" id="UP000824225">
    <property type="component" value="Unassembled WGS sequence"/>
</dbReference>
<dbReference type="GO" id="GO:0044205">
    <property type="term" value="P:'de novo' UMP biosynthetic process"/>
    <property type="evidence" value="ECO:0007669"/>
    <property type="project" value="UniProtKB-UniRule"/>
</dbReference>
<comment type="function">
    <text evidence="1 7">Catalyzes the decarboxylation of orotidine 5'-monophosphate (OMP) to uridine 5'-monophosphate (UMP).</text>
</comment>
<keyword evidence="3 7" id="KW-0210">Decarboxylase</keyword>
<comment type="pathway">
    <text evidence="2 7 10">Pyrimidine metabolism; UMP biosynthesis via de novo pathway; UMP from orotate: step 2/2.</text>
</comment>
<dbReference type="Pfam" id="PF00215">
    <property type="entry name" value="OMPdecase"/>
    <property type="match status" value="1"/>
</dbReference>
<keyword evidence="5 7" id="KW-0456">Lyase</keyword>
<protein>
    <recommendedName>
        <fullName evidence="7">Orotidine 5'-phosphate decarboxylase</fullName>
        <ecNumber evidence="7">4.1.1.23</ecNumber>
    </recommendedName>
    <alternativeName>
        <fullName evidence="7">OMP decarboxylase</fullName>
        <shortName evidence="7">OMPDCase</shortName>
        <shortName evidence="7">OMPdecase</shortName>
    </alternativeName>
</protein>
<keyword evidence="4 7" id="KW-0665">Pyrimidine biosynthesis</keyword>
<feature type="binding site" evidence="7 9">
    <location>
        <position position="9"/>
    </location>
    <ligand>
        <name>substrate</name>
    </ligand>
</feature>
<dbReference type="InterPro" id="IPR001754">
    <property type="entry name" value="OMPdeCOase_dom"/>
</dbReference>
<evidence type="ECO:0000313" key="12">
    <source>
        <dbReference type="EMBL" id="HJA09600.1"/>
    </source>
</evidence>
<feature type="binding site" evidence="7 9">
    <location>
        <position position="205"/>
    </location>
    <ligand>
        <name>substrate</name>
    </ligand>
</feature>
<dbReference type="PROSITE" id="PS00156">
    <property type="entry name" value="OMPDECASE"/>
    <property type="match status" value="1"/>
</dbReference>
<evidence type="ECO:0000256" key="1">
    <source>
        <dbReference type="ARBA" id="ARBA00002356"/>
    </source>
</evidence>
<reference evidence="12" key="2">
    <citation type="submission" date="2021-04" db="EMBL/GenBank/DDBJ databases">
        <authorList>
            <person name="Gilroy R."/>
        </authorList>
    </citation>
    <scope>NUCLEOTIDE SEQUENCE</scope>
    <source>
        <strain evidence="12">CHK186-16707</strain>
    </source>
</reference>
<comment type="similarity">
    <text evidence="7">Belongs to the OMP decarboxylase family. Type 1 subfamily.</text>
</comment>
<feature type="active site" description="For OMPdecase activity" evidence="8">
    <location>
        <position position="63"/>
    </location>
</feature>
<gene>
    <name evidence="7 12" type="primary">pyrF</name>
    <name evidence="12" type="ORF">H9962_10510</name>
</gene>
<evidence type="ECO:0000256" key="5">
    <source>
        <dbReference type="ARBA" id="ARBA00023239"/>
    </source>
</evidence>
<dbReference type="NCBIfam" id="TIGR01740">
    <property type="entry name" value="pyrF"/>
    <property type="match status" value="1"/>
</dbReference>
<evidence type="ECO:0000256" key="4">
    <source>
        <dbReference type="ARBA" id="ARBA00022975"/>
    </source>
</evidence>
<feature type="binding site" evidence="7 9">
    <location>
        <position position="184"/>
    </location>
    <ligand>
        <name>substrate</name>
    </ligand>
</feature>
<feature type="binding site" evidence="7 9">
    <location>
        <position position="117"/>
    </location>
    <ligand>
        <name>substrate</name>
    </ligand>
</feature>
<evidence type="ECO:0000256" key="9">
    <source>
        <dbReference type="PIRSR" id="PIRSR614732-2"/>
    </source>
</evidence>
<proteinExistence type="inferred from homology"/>
<dbReference type="InterPro" id="IPR013785">
    <property type="entry name" value="Aldolase_TIM"/>
</dbReference>
<dbReference type="GO" id="GO:0005829">
    <property type="term" value="C:cytosol"/>
    <property type="evidence" value="ECO:0007669"/>
    <property type="project" value="TreeGrafter"/>
</dbReference>
<dbReference type="HAMAP" id="MF_01200_B">
    <property type="entry name" value="OMPdecase_type1_B"/>
    <property type="match status" value="1"/>
</dbReference>
<feature type="binding site" evidence="7 9">
    <location>
        <position position="204"/>
    </location>
    <ligand>
        <name>substrate</name>
    </ligand>
</feature>
<dbReference type="InterPro" id="IPR018089">
    <property type="entry name" value="OMPdecase_AS"/>
</dbReference>
<comment type="catalytic activity">
    <reaction evidence="6 7 10">
        <text>orotidine 5'-phosphate + H(+) = UMP + CO2</text>
        <dbReference type="Rhea" id="RHEA:11596"/>
        <dbReference type="ChEBI" id="CHEBI:15378"/>
        <dbReference type="ChEBI" id="CHEBI:16526"/>
        <dbReference type="ChEBI" id="CHEBI:57538"/>
        <dbReference type="ChEBI" id="CHEBI:57865"/>
        <dbReference type="EC" id="4.1.1.23"/>
    </reaction>
</comment>
<feature type="binding site" evidence="7 9">
    <location>
        <position position="175"/>
    </location>
    <ligand>
        <name>substrate</name>
    </ligand>
</feature>